<feature type="region of interest" description="Disordered" evidence="1">
    <location>
        <begin position="141"/>
        <end position="164"/>
    </location>
</feature>
<protein>
    <submittedName>
        <fullName evidence="3">Uncharacterized protein</fullName>
    </submittedName>
</protein>
<feature type="compositionally biased region" description="Basic and acidic residues" evidence="1">
    <location>
        <begin position="106"/>
        <end position="122"/>
    </location>
</feature>
<sequence length="164" mass="17498">MFSRRTPLLPLLAAILTVIAAVAAHTDGASFRRHQRLHNRLNSARELSETSNFNRAIAGTTRVRKSCAASTSASSSATTSTSAKGTTTKPAATKTTHAQPQAGELAHGDAGRCGPRCDEDLRGGPVPVGSLQVIQQREQRALHRGAHRADDVLRPGPRRVWGHL</sequence>
<keyword evidence="2" id="KW-0732">Signal</keyword>
<feature type="signal peptide" evidence="2">
    <location>
        <begin position="1"/>
        <end position="24"/>
    </location>
</feature>
<dbReference type="Proteomes" id="UP000054270">
    <property type="component" value="Unassembled WGS sequence"/>
</dbReference>
<dbReference type="EMBL" id="KN817558">
    <property type="protein sequence ID" value="KJA21446.1"/>
    <property type="molecule type" value="Genomic_DNA"/>
</dbReference>
<name>A0A0D2NY74_HYPSF</name>
<proteinExistence type="predicted"/>
<reference evidence="4" key="1">
    <citation type="submission" date="2014-04" db="EMBL/GenBank/DDBJ databases">
        <title>Evolutionary Origins and Diversification of the Mycorrhizal Mutualists.</title>
        <authorList>
            <consortium name="DOE Joint Genome Institute"/>
            <consortium name="Mycorrhizal Genomics Consortium"/>
            <person name="Kohler A."/>
            <person name="Kuo A."/>
            <person name="Nagy L.G."/>
            <person name="Floudas D."/>
            <person name="Copeland A."/>
            <person name="Barry K.W."/>
            <person name="Cichocki N."/>
            <person name="Veneault-Fourrey C."/>
            <person name="LaButti K."/>
            <person name="Lindquist E.A."/>
            <person name="Lipzen A."/>
            <person name="Lundell T."/>
            <person name="Morin E."/>
            <person name="Murat C."/>
            <person name="Riley R."/>
            <person name="Ohm R."/>
            <person name="Sun H."/>
            <person name="Tunlid A."/>
            <person name="Henrissat B."/>
            <person name="Grigoriev I.V."/>
            <person name="Hibbett D.S."/>
            <person name="Martin F."/>
        </authorList>
    </citation>
    <scope>NUCLEOTIDE SEQUENCE [LARGE SCALE GENOMIC DNA]</scope>
    <source>
        <strain evidence="4">FD-334 SS-4</strain>
    </source>
</reference>
<feature type="compositionally biased region" description="Low complexity" evidence="1">
    <location>
        <begin position="67"/>
        <end position="98"/>
    </location>
</feature>
<evidence type="ECO:0000256" key="1">
    <source>
        <dbReference type="SAM" id="MobiDB-lite"/>
    </source>
</evidence>
<gene>
    <name evidence="3" type="ORF">HYPSUDRAFT_733044</name>
</gene>
<organism evidence="3 4">
    <name type="scientific">Hypholoma sublateritium (strain FD-334 SS-4)</name>
    <dbReference type="NCBI Taxonomy" id="945553"/>
    <lineage>
        <taxon>Eukaryota</taxon>
        <taxon>Fungi</taxon>
        <taxon>Dikarya</taxon>
        <taxon>Basidiomycota</taxon>
        <taxon>Agaricomycotina</taxon>
        <taxon>Agaricomycetes</taxon>
        <taxon>Agaricomycetidae</taxon>
        <taxon>Agaricales</taxon>
        <taxon>Agaricineae</taxon>
        <taxon>Strophariaceae</taxon>
        <taxon>Hypholoma</taxon>
    </lineage>
</organism>
<evidence type="ECO:0000313" key="3">
    <source>
        <dbReference type="EMBL" id="KJA21446.1"/>
    </source>
</evidence>
<dbReference type="AlphaFoldDB" id="A0A0D2NY74"/>
<feature type="region of interest" description="Disordered" evidence="1">
    <location>
        <begin position="67"/>
        <end position="125"/>
    </location>
</feature>
<keyword evidence="4" id="KW-1185">Reference proteome</keyword>
<feature type="chain" id="PRO_5002260148" evidence="2">
    <location>
        <begin position="25"/>
        <end position="164"/>
    </location>
</feature>
<evidence type="ECO:0000256" key="2">
    <source>
        <dbReference type="SAM" id="SignalP"/>
    </source>
</evidence>
<accession>A0A0D2NY74</accession>
<feature type="compositionally biased region" description="Basic and acidic residues" evidence="1">
    <location>
        <begin position="141"/>
        <end position="153"/>
    </location>
</feature>
<evidence type="ECO:0000313" key="4">
    <source>
        <dbReference type="Proteomes" id="UP000054270"/>
    </source>
</evidence>